<comment type="caution">
    <text evidence="1">The sequence shown here is derived from an EMBL/GenBank/DDBJ whole genome shotgun (WGS) entry which is preliminary data.</text>
</comment>
<evidence type="ECO:0000313" key="2">
    <source>
        <dbReference type="Proteomes" id="UP000003039"/>
    </source>
</evidence>
<dbReference type="EMBL" id="AAUJ02000001">
    <property type="protein sequence ID" value="EED67243.1"/>
    <property type="molecule type" value="Genomic_DNA"/>
</dbReference>
<protein>
    <submittedName>
        <fullName evidence="1">Uncharacterized protein</fullName>
    </submittedName>
</protein>
<organism evidence="1 2">
    <name type="scientific">Comamonas testosteroni (strain DSM 14576 / KF-1)</name>
    <name type="common">Pseudomonas testosteroni</name>
    <dbReference type="NCBI Taxonomy" id="399795"/>
    <lineage>
        <taxon>Bacteria</taxon>
        <taxon>Pseudomonadati</taxon>
        <taxon>Pseudomonadota</taxon>
        <taxon>Betaproteobacteria</taxon>
        <taxon>Burkholderiales</taxon>
        <taxon>Comamonadaceae</taxon>
        <taxon>Comamonas</taxon>
    </lineage>
</organism>
<gene>
    <name evidence="1" type="ORF">CtesDRAFT_PD2189</name>
</gene>
<proteinExistence type="predicted"/>
<name>B7WRQ8_COMTK</name>
<sequence>MSLYCLRLWRLSVPVKKRHNQNFNRGPQQQKECLHRIQPRGLKFLFPSHHLQIPIHVHNRCYVGQ</sequence>
<reference evidence="1 2" key="1">
    <citation type="journal article" date="2004" name="Appl. Environ. Microbiol.">
        <title>Mineralization of individual congeners of linear alkylbenzenesulfonate by defined pairs of heterotrophic bacteria.</title>
        <authorList>
            <person name="Schleheck D."/>
            <person name="Knepper T.P."/>
            <person name="Fischer K."/>
            <person name="Cook A.M."/>
        </authorList>
    </citation>
    <scope>NUCLEOTIDE SEQUENCE [LARGE SCALE GENOMIC DNA]</scope>
    <source>
        <strain evidence="2">DSM 14576 / KF-1</strain>
    </source>
</reference>
<dbReference type="Proteomes" id="UP000003039">
    <property type="component" value="Unassembled WGS sequence"/>
</dbReference>
<accession>B7WRQ8</accession>
<dbReference type="AlphaFoldDB" id="B7WRQ8"/>
<evidence type="ECO:0000313" key="1">
    <source>
        <dbReference type="EMBL" id="EED67243.1"/>
    </source>
</evidence>